<evidence type="ECO:0000313" key="4">
    <source>
        <dbReference type="Proteomes" id="UP000198765"/>
    </source>
</evidence>
<dbReference type="PATRIC" id="fig|299146.4.peg.4716"/>
<feature type="transmembrane region" description="Helical" evidence="2">
    <location>
        <begin position="197"/>
        <end position="222"/>
    </location>
</feature>
<accession>A0A1A9A9F7</accession>
<proteinExistence type="predicted"/>
<feature type="compositionally biased region" description="Basic and acidic residues" evidence="1">
    <location>
        <begin position="353"/>
        <end position="365"/>
    </location>
</feature>
<feature type="compositionally biased region" description="Low complexity" evidence="1">
    <location>
        <begin position="305"/>
        <end position="315"/>
    </location>
</feature>
<evidence type="ECO:0008006" key="5">
    <source>
        <dbReference type="Google" id="ProtNLM"/>
    </source>
</evidence>
<organism evidence="3 4">
    <name type="scientific">Micromonospora narathiwatensis</name>
    <dbReference type="NCBI Taxonomy" id="299146"/>
    <lineage>
        <taxon>Bacteria</taxon>
        <taxon>Bacillati</taxon>
        <taxon>Actinomycetota</taxon>
        <taxon>Actinomycetes</taxon>
        <taxon>Micromonosporales</taxon>
        <taxon>Micromonosporaceae</taxon>
        <taxon>Micromonospora</taxon>
    </lineage>
</organism>
<dbReference type="RefSeq" id="WP_091199246.1">
    <property type="nucleotide sequence ID" value="NZ_LT594324.1"/>
</dbReference>
<feature type="transmembrane region" description="Helical" evidence="2">
    <location>
        <begin position="60"/>
        <end position="80"/>
    </location>
</feature>
<evidence type="ECO:0000256" key="1">
    <source>
        <dbReference type="SAM" id="MobiDB-lite"/>
    </source>
</evidence>
<gene>
    <name evidence="3" type="ORF">GA0070621_4565</name>
</gene>
<keyword evidence="2" id="KW-1133">Transmembrane helix</keyword>
<dbReference type="EMBL" id="LT594324">
    <property type="protein sequence ID" value="SBT52834.1"/>
    <property type="molecule type" value="Genomic_DNA"/>
</dbReference>
<protein>
    <recommendedName>
        <fullName evidence="5">DMSO/TMAO reductase YedYZ, heme-binding membrane subunit</fullName>
    </recommendedName>
</protein>
<sequence>MDGPSTSRPPLRAAGLAARPARRGGARGLAVGAAVIAVIVAAFTPYGRAAIAGSFSFLEFFTGVFSLVGLSITVMIGLAATDRLLLLIRHRILLQIVHRATAATAMVCLAIHVATKLIEGHAHLWDPAIPFLASHRPVQVGLGTLASYLMIVATWTGVTRASYAQSRRPGRWRVLHASAYAAWLLALVHGLGAGRSAAAWVLVSYGICIALVTLALLVRLFVALSRRTHLATAQTTRRTRSAGRPEPAAAAPLATNVLIPALAGTEWVDAVPAKTEWADTEPAGLEWADVKPAGAAHRAVLEAAAPAAEHTVTAPRPSRARDYRPYRPLRDDRPVSPPHGAAAPAPVGAHNAESTRPEPTARPELPRPPATAPELDETAEITDEQFWAYIRNEVGR</sequence>
<feature type="transmembrane region" description="Helical" evidence="2">
    <location>
        <begin position="29"/>
        <end position="48"/>
    </location>
</feature>
<evidence type="ECO:0000313" key="3">
    <source>
        <dbReference type="EMBL" id="SBT52834.1"/>
    </source>
</evidence>
<name>A0A1A9A9F7_9ACTN</name>
<feature type="transmembrane region" description="Helical" evidence="2">
    <location>
        <begin position="170"/>
        <end position="191"/>
    </location>
</feature>
<dbReference type="OrthoDB" id="4282511at2"/>
<dbReference type="AlphaFoldDB" id="A0A1A9A9F7"/>
<feature type="compositionally biased region" description="Basic and acidic residues" evidence="1">
    <location>
        <begin position="319"/>
        <end position="334"/>
    </location>
</feature>
<dbReference type="Proteomes" id="UP000198765">
    <property type="component" value="Chromosome I"/>
</dbReference>
<keyword evidence="2" id="KW-0472">Membrane</keyword>
<evidence type="ECO:0000256" key="2">
    <source>
        <dbReference type="SAM" id="Phobius"/>
    </source>
</evidence>
<feature type="compositionally biased region" description="Low complexity" evidence="1">
    <location>
        <begin position="338"/>
        <end position="350"/>
    </location>
</feature>
<feature type="transmembrane region" description="Helical" evidence="2">
    <location>
        <begin position="92"/>
        <end position="118"/>
    </location>
</feature>
<feature type="transmembrane region" description="Helical" evidence="2">
    <location>
        <begin position="138"/>
        <end position="158"/>
    </location>
</feature>
<reference evidence="3 4" key="1">
    <citation type="submission" date="2016-06" db="EMBL/GenBank/DDBJ databases">
        <authorList>
            <person name="Kjaerup R.B."/>
            <person name="Dalgaard T.S."/>
            <person name="Juul-Madsen H.R."/>
        </authorList>
    </citation>
    <scope>NUCLEOTIDE SEQUENCE [LARGE SCALE GENOMIC DNA]</scope>
    <source>
        <strain evidence="3 4">DSM 45248</strain>
    </source>
</reference>
<feature type="region of interest" description="Disordered" evidence="1">
    <location>
        <begin position="305"/>
        <end position="380"/>
    </location>
</feature>
<keyword evidence="2" id="KW-0812">Transmembrane</keyword>
<keyword evidence="4" id="KW-1185">Reference proteome</keyword>